<proteinExistence type="predicted"/>
<accession>A0A0F9HY62</accession>
<organism evidence="1">
    <name type="scientific">marine sediment metagenome</name>
    <dbReference type="NCBI Taxonomy" id="412755"/>
    <lineage>
        <taxon>unclassified sequences</taxon>
        <taxon>metagenomes</taxon>
        <taxon>ecological metagenomes</taxon>
    </lineage>
</organism>
<sequence>MLMAIAQYVLTLVEIPTNSLGGLMKRNKAIHHRIEQRTANRKHTRRRRRYFFRLANKPLPISREIGPEALRNIPMPTTGKIGEIVKALKRK</sequence>
<gene>
    <name evidence="1" type="ORF">LCGC14_1646080</name>
</gene>
<comment type="caution">
    <text evidence="1">The sequence shown here is derived from an EMBL/GenBank/DDBJ whole genome shotgun (WGS) entry which is preliminary data.</text>
</comment>
<evidence type="ECO:0000313" key="1">
    <source>
        <dbReference type="EMBL" id="KKM20376.1"/>
    </source>
</evidence>
<dbReference type="AlphaFoldDB" id="A0A0F9HY62"/>
<protein>
    <submittedName>
        <fullName evidence="1">Uncharacterized protein</fullName>
    </submittedName>
</protein>
<reference evidence="1" key="1">
    <citation type="journal article" date="2015" name="Nature">
        <title>Complex archaea that bridge the gap between prokaryotes and eukaryotes.</title>
        <authorList>
            <person name="Spang A."/>
            <person name="Saw J.H."/>
            <person name="Jorgensen S.L."/>
            <person name="Zaremba-Niedzwiedzka K."/>
            <person name="Martijn J."/>
            <person name="Lind A.E."/>
            <person name="van Eijk R."/>
            <person name="Schleper C."/>
            <person name="Guy L."/>
            <person name="Ettema T.J."/>
        </authorList>
    </citation>
    <scope>NUCLEOTIDE SEQUENCE</scope>
</reference>
<dbReference type="EMBL" id="LAZR01013780">
    <property type="protein sequence ID" value="KKM20376.1"/>
    <property type="molecule type" value="Genomic_DNA"/>
</dbReference>
<name>A0A0F9HY62_9ZZZZ</name>